<protein>
    <recommendedName>
        <fullName evidence="2">DUF8035 domain-containing protein</fullName>
    </recommendedName>
</protein>
<reference evidence="3" key="1">
    <citation type="journal article" date="2017" name="Mycologia">
        <title>Fusarium algeriense, sp. nov., a novel toxigenic crown rot pathogen of durum wheat from Algeria is nested in the Fusarium burgessii species complex.</title>
        <authorList>
            <person name="Laraba I."/>
            <person name="Keddad A."/>
            <person name="Boureghda H."/>
            <person name="Abdallah N."/>
            <person name="Vaughan M.M."/>
            <person name="Proctor R.H."/>
            <person name="Busman M."/>
            <person name="O'Donnell K."/>
        </authorList>
    </citation>
    <scope>NUCLEOTIDE SEQUENCE</scope>
    <source>
        <strain evidence="3">NRRL 25174</strain>
    </source>
</reference>
<feature type="compositionally biased region" description="Polar residues" evidence="1">
    <location>
        <begin position="962"/>
        <end position="971"/>
    </location>
</feature>
<dbReference type="Pfam" id="PF26118">
    <property type="entry name" value="DUF8035"/>
    <property type="match status" value="1"/>
</dbReference>
<dbReference type="PANTHER" id="PTHR42081">
    <property type="entry name" value="ZINC FINGER PROTEIN DHHC DOMAIN CONTAINING PROTEIN"/>
    <property type="match status" value="1"/>
</dbReference>
<accession>A0A9P5A7U2</accession>
<evidence type="ECO:0000259" key="2">
    <source>
        <dbReference type="Pfam" id="PF26118"/>
    </source>
</evidence>
<feature type="region of interest" description="Disordered" evidence="1">
    <location>
        <begin position="949"/>
        <end position="992"/>
    </location>
</feature>
<feature type="region of interest" description="Disordered" evidence="1">
    <location>
        <begin position="653"/>
        <end position="672"/>
    </location>
</feature>
<proteinExistence type="predicted"/>
<evidence type="ECO:0000313" key="3">
    <source>
        <dbReference type="EMBL" id="KAF4333541.1"/>
    </source>
</evidence>
<feature type="compositionally biased region" description="Low complexity" evidence="1">
    <location>
        <begin position="213"/>
        <end position="224"/>
    </location>
</feature>
<sequence length="1087" mass="120797">MPSSQSSRNEPVGIDLPGTELKCFDEPISERLKARFFDIKVLYTQPLLDYILKRKRDPGDISMKLKYLGLNLKSIQLHIVIQCDRRVAKRVRKFFAQAHVEEELLPDFKVFVLEKALLRLMNDEAIEVLVDSIPKETWCGTPIRLVRGNMSVMATFGGVIVVETSYKRLFGLTAAHSLKKLHGPLPNQLPPVDSKHSLLSSSSDVSESDSDSDSISTISTESSSQHLEVSNDGGMDTIASRTTFTIGTVICDTLNTPIANNYDWAIIDLNHQDAMPNRVVLNQQPDSSDFEEETTSEPILSPGARLDELISRQVLVLTQGRSPIGELSLWTSSIMISPSSSFVEVHDLTMKHGSSLNPGDSGSWVVDAKTSKLYGHVVSVDAFGEAQVMPIQGILRSIRYHMNAKHVWLPTSEEIQLLQGISRSPLSDDMAASPVAEGHENEESTTEIRSEDMAEEQSHSSLRSTGAYGEASSEYTVPQQDIVAQRLQMTHENPEGATYPSIRQILESALEEIWTKVQNQPNSYIMTRDEFAVFNFFQDRFTGDTLAVAARKRYWTSLSVDSSQPTWSGSSHLDQLDAILRLVSSSYRRIGAYGSDFAEVATKLYNLATTLVRLRDEVVHIKQSYSLHLHSLIEDWDLAIRRINAILDTHHEDKKVSDEKQPHKGDGLRPIESSSAGKKMAIELLLDSIQLQNPQFYDKRQADLEDIKDKVDLIATHLFANREAGSISGENDDLWRHFQVLLEKEGFSPQVLTKNKDVLMTYINDLEDAGGRMTTTLSNTSKPLDQPQNDYPWELGKPENNLVDTEIETTVMTTLDIQAPDLDARVRSVRPPLSPRTSQQRILTTRDLSTETSCPIEDCPHDGPSQTTHSRDNGHPGLTLTSSLLAADPHGRTIPIDALWTKVSRKLVSAEVLERAGVRYEARSDYVAILGVLSQEQVAKLVGESKETMLLRPPSPCPLDGESSTPQSVSPLSEDESSVLSPDDNEMGISEASFDSYAKESMRRWLAEERPEKSERKQKLQTKGIRQRTRILKPVKRRSTKGRLYLGGFQQSIRAYDKGGPSGIGAVGIGSAAVSLLNVLSEASSAI</sequence>
<comment type="caution">
    <text evidence="3">The sequence shown here is derived from an EMBL/GenBank/DDBJ whole genome shotgun (WGS) entry which is preliminary data.</text>
</comment>
<feature type="domain" description="DUF8035" evidence="2">
    <location>
        <begin position="897"/>
        <end position="947"/>
    </location>
</feature>
<name>A0A9P5A7U2_9HYPO</name>
<feature type="region of interest" description="Disordered" evidence="1">
    <location>
        <begin position="1005"/>
        <end position="1025"/>
    </location>
</feature>
<feature type="compositionally biased region" description="Polar residues" evidence="1">
    <location>
        <begin position="837"/>
        <end position="853"/>
    </location>
</feature>
<evidence type="ECO:0000313" key="4">
    <source>
        <dbReference type="Proteomes" id="UP000730481"/>
    </source>
</evidence>
<dbReference type="OrthoDB" id="5865767at2759"/>
<gene>
    <name evidence="3" type="ORF">FBEOM_12653</name>
</gene>
<evidence type="ECO:0000256" key="1">
    <source>
        <dbReference type="SAM" id="MobiDB-lite"/>
    </source>
</evidence>
<dbReference type="InterPro" id="IPR058348">
    <property type="entry name" value="DUF8035"/>
</dbReference>
<feature type="region of interest" description="Disordered" evidence="1">
    <location>
        <begin position="426"/>
        <end position="475"/>
    </location>
</feature>
<feature type="region of interest" description="Disordered" evidence="1">
    <location>
        <begin position="183"/>
        <end position="234"/>
    </location>
</feature>
<feature type="compositionally biased region" description="Basic and acidic residues" evidence="1">
    <location>
        <begin position="1005"/>
        <end position="1018"/>
    </location>
</feature>
<organism evidence="3 4">
    <name type="scientific">Fusarium beomiforme</name>
    <dbReference type="NCBI Taxonomy" id="44412"/>
    <lineage>
        <taxon>Eukaryota</taxon>
        <taxon>Fungi</taxon>
        <taxon>Dikarya</taxon>
        <taxon>Ascomycota</taxon>
        <taxon>Pezizomycotina</taxon>
        <taxon>Sordariomycetes</taxon>
        <taxon>Hypocreomycetidae</taxon>
        <taxon>Hypocreales</taxon>
        <taxon>Nectriaceae</taxon>
        <taxon>Fusarium</taxon>
        <taxon>Fusarium burgessii species complex</taxon>
    </lineage>
</organism>
<feature type="compositionally biased region" description="Basic and acidic residues" evidence="1">
    <location>
        <begin position="437"/>
        <end position="458"/>
    </location>
</feature>
<dbReference type="PANTHER" id="PTHR42081:SF2">
    <property type="entry name" value="NIPPED-B-LIKE PROTEIN B"/>
    <property type="match status" value="1"/>
</dbReference>
<feature type="region of interest" description="Disordered" evidence="1">
    <location>
        <begin position="828"/>
        <end position="877"/>
    </location>
</feature>
<dbReference type="EMBL" id="PVQB02000817">
    <property type="protein sequence ID" value="KAF4333541.1"/>
    <property type="molecule type" value="Genomic_DNA"/>
</dbReference>
<keyword evidence="4" id="KW-1185">Reference proteome</keyword>
<dbReference type="AlphaFoldDB" id="A0A9P5A7U2"/>
<feature type="compositionally biased region" description="Basic and acidic residues" evidence="1">
    <location>
        <begin position="653"/>
        <end position="669"/>
    </location>
</feature>
<reference evidence="3" key="2">
    <citation type="submission" date="2020-02" db="EMBL/GenBank/DDBJ databases">
        <title>Identification and distribution of gene clusters putatively required for synthesis of sphingolipid metabolism inhibitors in phylogenetically diverse species of the filamentous fungus Fusarium.</title>
        <authorList>
            <person name="Kim H.-S."/>
            <person name="Busman M."/>
            <person name="Brown D.W."/>
            <person name="Divon H."/>
            <person name="Uhlig S."/>
            <person name="Proctor R.H."/>
        </authorList>
    </citation>
    <scope>NUCLEOTIDE SEQUENCE</scope>
    <source>
        <strain evidence="3">NRRL 25174</strain>
    </source>
</reference>
<dbReference type="Proteomes" id="UP000730481">
    <property type="component" value="Unassembled WGS sequence"/>
</dbReference>